<dbReference type="Proteomes" id="UP001151699">
    <property type="component" value="Chromosome C"/>
</dbReference>
<feature type="transmembrane region" description="Helical" evidence="1">
    <location>
        <begin position="78"/>
        <end position="107"/>
    </location>
</feature>
<dbReference type="EMBL" id="WJQU01000004">
    <property type="protein sequence ID" value="KAJ6635517.1"/>
    <property type="molecule type" value="Genomic_DNA"/>
</dbReference>
<evidence type="ECO:0000313" key="2">
    <source>
        <dbReference type="EMBL" id="KAJ6635517.1"/>
    </source>
</evidence>
<evidence type="ECO:0000256" key="1">
    <source>
        <dbReference type="SAM" id="Phobius"/>
    </source>
</evidence>
<feature type="transmembrane region" description="Helical" evidence="1">
    <location>
        <begin position="119"/>
        <end position="152"/>
    </location>
</feature>
<keyword evidence="1" id="KW-0812">Transmembrane</keyword>
<protein>
    <recommendedName>
        <fullName evidence="4">Promethin</fullName>
    </recommendedName>
</protein>
<organism evidence="2 3">
    <name type="scientific">Pseudolycoriella hygida</name>
    <dbReference type="NCBI Taxonomy" id="35572"/>
    <lineage>
        <taxon>Eukaryota</taxon>
        <taxon>Metazoa</taxon>
        <taxon>Ecdysozoa</taxon>
        <taxon>Arthropoda</taxon>
        <taxon>Hexapoda</taxon>
        <taxon>Insecta</taxon>
        <taxon>Pterygota</taxon>
        <taxon>Neoptera</taxon>
        <taxon>Endopterygota</taxon>
        <taxon>Diptera</taxon>
        <taxon>Nematocera</taxon>
        <taxon>Sciaroidea</taxon>
        <taxon>Sciaridae</taxon>
        <taxon>Pseudolycoriella</taxon>
    </lineage>
</organism>
<comment type="caution">
    <text evidence="2">The sequence shown here is derived from an EMBL/GenBank/DDBJ whole genome shotgun (WGS) entry which is preliminary data.</text>
</comment>
<evidence type="ECO:0008006" key="4">
    <source>
        <dbReference type="Google" id="ProtNLM"/>
    </source>
</evidence>
<keyword evidence="1" id="KW-1133">Transmembrane helix</keyword>
<reference evidence="2" key="1">
    <citation type="submission" date="2022-07" db="EMBL/GenBank/DDBJ databases">
        <authorList>
            <person name="Trinca V."/>
            <person name="Uliana J.V.C."/>
            <person name="Torres T.T."/>
            <person name="Ward R.J."/>
            <person name="Monesi N."/>
        </authorList>
    </citation>
    <scope>NUCLEOTIDE SEQUENCE</scope>
    <source>
        <strain evidence="2">HSMRA1968</strain>
        <tissue evidence="2">Whole embryos</tissue>
    </source>
</reference>
<name>A0A9Q0RWY1_9DIPT</name>
<dbReference type="OrthoDB" id="8019798at2759"/>
<accession>A0A9Q0RWY1</accession>
<keyword evidence="1" id="KW-0472">Membrane</keyword>
<keyword evidence="3" id="KW-1185">Reference proteome</keyword>
<proteinExistence type="predicted"/>
<gene>
    <name evidence="2" type="ORF">Bhyg_14103</name>
</gene>
<dbReference type="AlphaFoldDB" id="A0A9Q0RWY1"/>
<sequence length="194" mass="22055">MSATPRTFNESAHDEVEEVISNDQNPEVPTNMHEFSSYLFRSMCPSGSVTDIVDRALDDFGVYLFLDKVGQKVAKHPFIAFLCSTIILSISMPFIIYLVFCMATVIFTFFGFVVLEGTLIIIASVFLFFFLGAVVFLFVMLASVVTATYLAYMEIFDLLNPRKTIIKRRRVPRIQLINTAGIRPMDERFFAQNN</sequence>
<evidence type="ECO:0000313" key="3">
    <source>
        <dbReference type="Proteomes" id="UP001151699"/>
    </source>
</evidence>
<dbReference type="Pfam" id="PF16015">
    <property type="entry name" value="Promethin"/>
    <property type="match status" value="1"/>
</dbReference>